<dbReference type="PANTHER" id="PTHR43685:SF2">
    <property type="entry name" value="GLYCOSYLTRANSFERASE 2-LIKE DOMAIN-CONTAINING PROTEIN"/>
    <property type="match status" value="1"/>
</dbReference>
<dbReference type="Pfam" id="PF00535">
    <property type="entry name" value="Glycos_transf_2"/>
    <property type="match status" value="1"/>
</dbReference>
<name>A0A2V3J6Y7_9FLOR</name>
<keyword evidence="1" id="KW-1133">Transmembrane helix</keyword>
<evidence type="ECO:0000256" key="1">
    <source>
        <dbReference type="SAM" id="Phobius"/>
    </source>
</evidence>
<dbReference type="SUPFAM" id="SSF53448">
    <property type="entry name" value="Nucleotide-diphospho-sugar transferases"/>
    <property type="match status" value="1"/>
</dbReference>
<accession>A0A2V3J6Y7</accession>
<dbReference type="Gene3D" id="3.90.550.10">
    <property type="entry name" value="Spore Coat Polysaccharide Biosynthesis Protein SpsA, Chain A"/>
    <property type="match status" value="1"/>
</dbReference>
<keyword evidence="4" id="KW-1185">Reference proteome</keyword>
<sequence length="410" mass="45427">MEPLVHAYRSSTARAGSAEPLVHATIMTYMLLLLTAAVLNLTAPQWVSRNAPAEQLAATGAKSLSIPPSDSADARSVSRCISRGLMLDINDNPVINRVRAEMGCGCRVPDVYEPHETPTVCAIVQSFNHEQNVEKIAQALIKNPSVQEIIICEDGSTDSSMDKWMEQLRDHKHFIVISNNLHETRCYNRAMRMSSAEYFILMQDDDLPPESNGDEDSENTTPSLNWVSHALELFDADPKLGVVSGFIGQMWDGQDKGFEFGEQTSDHGGTRKGKTLRIPFLSSRTLHPFMYVECAWIAPLFIRSESLHRLGGLDVGLFNAGEPGVWQDCVLSYAAWTAGWRVGVYDSNFQRGVGGHGSASSSSKVKLRGIVWKKAKDAVDQRYDRAYIHQHVLSLNNQTLPRFESDGQSS</sequence>
<dbReference type="OrthoDB" id="2918at2759"/>
<reference evidence="3 4" key="1">
    <citation type="journal article" date="2018" name="Mol. Biol. Evol.">
        <title>Analysis of the draft genome of the red seaweed Gracilariopsis chorda provides insights into genome size evolution in Rhodophyta.</title>
        <authorList>
            <person name="Lee J."/>
            <person name="Yang E.C."/>
            <person name="Graf L."/>
            <person name="Yang J.H."/>
            <person name="Qiu H."/>
            <person name="Zel Zion U."/>
            <person name="Chan C.X."/>
            <person name="Stephens T.G."/>
            <person name="Weber A.P.M."/>
            <person name="Boo G.H."/>
            <person name="Boo S.M."/>
            <person name="Kim K.M."/>
            <person name="Shin Y."/>
            <person name="Jung M."/>
            <person name="Lee S.J."/>
            <person name="Yim H.S."/>
            <person name="Lee J.H."/>
            <person name="Bhattacharya D."/>
            <person name="Yoon H.S."/>
        </authorList>
    </citation>
    <scope>NUCLEOTIDE SEQUENCE [LARGE SCALE GENOMIC DNA]</scope>
    <source>
        <strain evidence="3 4">SKKU-2015</strain>
        <tissue evidence="3">Whole body</tissue>
    </source>
</reference>
<gene>
    <name evidence="3" type="ORF">BWQ96_00062</name>
</gene>
<dbReference type="InterPro" id="IPR001173">
    <property type="entry name" value="Glyco_trans_2-like"/>
</dbReference>
<proteinExistence type="predicted"/>
<keyword evidence="1" id="KW-0472">Membrane</keyword>
<dbReference type="AlphaFoldDB" id="A0A2V3J6Y7"/>
<keyword evidence="1" id="KW-0812">Transmembrane</keyword>
<dbReference type="InterPro" id="IPR029044">
    <property type="entry name" value="Nucleotide-diphossugar_trans"/>
</dbReference>
<dbReference type="EMBL" id="NBIV01000001">
    <property type="protein sequence ID" value="PXF49902.1"/>
    <property type="molecule type" value="Genomic_DNA"/>
</dbReference>
<feature type="transmembrane region" description="Helical" evidence="1">
    <location>
        <begin position="20"/>
        <end position="41"/>
    </location>
</feature>
<evidence type="ECO:0000259" key="2">
    <source>
        <dbReference type="Pfam" id="PF00535"/>
    </source>
</evidence>
<dbReference type="InterPro" id="IPR050834">
    <property type="entry name" value="Glycosyltransf_2"/>
</dbReference>
<feature type="domain" description="Glycosyltransferase 2-like" evidence="2">
    <location>
        <begin position="122"/>
        <end position="210"/>
    </location>
</feature>
<comment type="caution">
    <text evidence="3">The sequence shown here is derived from an EMBL/GenBank/DDBJ whole genome shotgun (WGS) entry which is preliminary data.</text>
</comment>
<dbReference type="PANTHER" id="PTHR43685">
    <property type="entry name" value="GLYCOSYLTRANSFERASE"/>
    <property type="match status" value="1"/>
</dbReference>
<dbReference type="CDD" id="cd00761">
    <property type="entry name" value="Glyco_tranf_GTA_type"/>
    <property type="match status" value="1"/>
</dbReference>
<organism evidence="3 4">
    <name type="scientific">Gracilariopsis chorda</name>
    <dbReference type="NCBI Taxonomy" id="448386"/>
    <lineage>
        <taxon>Eukaryota</taxon>
        <taxon>Rhodophyta</taxon>
        <taxon>Florideophyceae</taxon>
        <taxon>Rhodymeniophycidae</taxon>
        <taxon>Gracilariales</taxon>
        <taxon>Gracilariaceae</taxon>
        <taxon>Gracilariopsis</taxon>
    </lineage>
</organism>
<protein>
    <recommendedName>
        <fullName evidence="2">Glycosyltransferase 2-like domain-containing protein</fullName>
    </recommendedName>
</protein>
<evidence type="ECO:0000313" key="4">
    <source>
        <dbReference type="Proteomes" id="UP000247409"/>
    </source>
</evidence>
<evidence type="ECO:0000313" key="3">
    <source>
        <dbReference type="EMBL" id="PXF49902.1"/>
    </source>
</evidence>
<dbReference type="Proteomes" id="UP000247409">
    <property type="component" value="Unassembled WGS sequence"/>
</dbReference>